<keyword evidence="4" id="KW-0804">Transcription</keyword>
<dbReference type="PANTHER" id="PTHR34294:SF1">
    <property type="entry name" value="TRANSCRIPTIONAL REGULATOR LSRR"/>
    <property type="match status" value="1"/>
</dbReference>
<proteinExistence type="inferred from homology"/>
<comment type="similarity">
    <text evidence="1">Belongs to the SorC transcriptional regulatory family.</text>
</comment>
<protein>
    <submittedName>
        <fullName evidence="6">Sugar-binding transcriptional regulator</fullName>
    </submittedName>
</protein>
<dbReference type="SUPFAM" id="SSF100950">
    <property type="entry name" value="NagB/RpiA/CoA transferase-like"/>
    <property type="match status" value="1"/>
</dbReference>
<dbReference type="Pfam" id="PF04198">
    <property type="entry name" value="Sugar-bind"/>
    <property type="match status" value="1"/>
</dbReference>
<evidence type="ECO:0000313" key="6">
    <source>
        <dbReference type="EMBL" id="GAA3692506.1"/>
    </source>
</evidence>
<keyword evidence="7" id="KW-1185">Reference proteome</keyword>
<evidence type="ECO:0000313" key="7">
    <source>
        <dbReference type="Proteomes" id="UP001500051"/>
    </source>
</evidence>
<reference evidence="7" key="1">
    <citation type="journal article" date="2019" name="Int. J. Syst. Evol. Microbiol.">
        <title>The Global Catalogue of Microorganisms (GCM) 10K type strain sequencing project: providing services to taxonomists for standard genome sequencing and annotation.</title>
        <authorList>
            <consortium name="The Broad Institute Genomics Platform"/>
            <consortium name="The Broad Institute Genome Sequencing Center for Infectious Disease"/>
            <person name="Wu L."/>
            <person name="Ma J."/>
        </authorList>
    </citation>
    <scope>NUCLEOTIDE SEQUENCE [LARGE SCALE GENOMIC DNA]</scope>
    <source>
        <strain evidence="7">JCM 16548</strain>
    </source>
</reference>
<evidence type="ECO:0000256" key="1">
    <source>
        <dbReference type="ARBA" id="ARBA00010466"/>
    </source>
</evidence>
<evidence type="ECO:0000256" key="4">
    <source>
        <dbReference type="ARBA" id="ARBA00023163"/>
    </source>
</evidence>
<organism evidence="6 7">
    <name type="scientific">Microlunatus aurantiacus</name>
    <dbReference type="NCBI Taxonomy" id="446786"/>
    <lineage>
        <taxon>Bacteria</taxon>
        <taxon>Bacillati</taxon>
        <taxon>Actinomycetota</taxon>
        <taxon>Actinomycetes</taxon>
        <taxon>Propionibacteriales</taxon>
        <taxon>Propionibacteriaceae</taxon>
        <taxon>Microlunatus</taxon>
    </lineage>
</organism>
<feature type="domain" description="Sugar-binding" evidence="5">
    <location>
        <begin position="72"/>
        <end position="324"/>
    </location>
</feature>
<name>A0ABP7CP88_9ACTN</name>
<keyword evidence="2" id="KW-0805">Transcription regulation</keyword>
<dbReference type="InterPro" id="IPR007324">
    <property type="entry name" value="Sugar-bd_dom_put"/>
</dbReference>
<dbReference type="Gene3D" id="1.10.10.60">
    <property type="entry name" value="Homeodomain-like"/>
    <property type="match status" value="1"/>
</dbReference>
<evidence type="ECO:0000256" key="3">
    <source>
        <dbReference type="ARBA" id="ARBA00023125"/>
    </source>
</evidence>
<keyword evidence="3" id="KW-0238">DNA-binding</keyword>
<comment type="caution">
    <text evidence="6">The sequence shown here is derived from an EMBL/GenBank/DDBJ whole genome shotgun (WGS) entry which is preliminary data.</text>
</comment>
<dbReference type="EMBL" id="BAAAYX010000002">
    <property type="protein sequence ID" value="GAA3692506.1"/>
    <property type="molecule type" value="Genomic_DNA"/>
</dbReference>
<sequence>MAQPAGVTRASADGQVRLMTKIAHLYHEQQLRQSEIAGILHISQAKVSRLLKRAGEVGIIRTVVVVSQGVHTDLEQALEERYGLLEAVVADVDGDEAAISAGLGSAGASYLEAILSGGERIGVSSWSQTLLSVVDRLRPLRTSGADSVVQLVGGVGVASVQAQANRLLDELATLIGASPTYVPAPGLVGGAAMRRSLLADPAMEGVAAHWQDLTMALVGIGSLQPSALLQKSGNAIAPSDQDTLRGLGAVGDVCTRFFDAAGHLVPSDLDARVVGIDPDSYRRIPRRIGLAGGERKHAAIRAAIAGNWVNVVVTDLATARALLADP</sequence>
<dbReference type="InterPro" id="IPR037171">
    <property type="entry name" value="NagB/RpiA_transferase-like"/>
</dbReference>
<accession>A0ABP7CP88</accession>
<dbReference type="InterPro" id="IPR051054">
    <property type="entry name" value="SorC_transcr_regulators"/>
</dbReference>
<dbReference type="RefSeq" id="WP_344810679.1">
    <property type="nucleotide sequence ID" value="NZ_BAAAYX010000002.1"/>
</dbReference>
<evidence type="ECO:0000259" key="5">
    <source>
        <dbReference type="Pfam" id="PF04198"/>
    </source>
</evidence>
<dbReference type="Gene3D" id="3.40.50.1360">
    <property type="match status" value="1"/>
</dbReference>
<dbReference type="PANTHER" id="PTHR34294">
    <property type="entry name" value="TRANSCRIPTIONAL REGULATOR-RELATED"/>
    <property type="match status" value="1"/>
</dbReference>
<gene>
    <name evidence="6" type="ORF">GCM10022204_04940</name>
</gene>
<dbReference type="Proteomes" id="UP001500051">
    <property type="component" value="Unassembled WGS sequence"/>
</dbReference>
<evidence type="ECO:0000256" key="2">
    <source>
        <dbReference type="ARBA" id="ARBA00023015"/>
    </source>
</evidence>